<evidence type="ECO:0000313" key="4">
    <source>
        <dbReference type="Proteomes" id="UP000285060"/>
    </source>
</evidence>
<gene>
    <name evidence="3" type="ORF">DYB32_007241</name>
</gene>
<reference evidence="3 4" key="1">
    <citation type="submission" date="2018-08" db="EMBL/GenBank/DDBJ databases">
        <title>Aphanomyces genome sequencing and annotation.</title>
        <authorList>
            <person name="Minardi D."/>
            <person name="Oidtmann B."/>
            <person name="Van Der Giezen M."/>
            <person name="Studholme D.J."/>
        </authorList>
    </citation>
    <scope>NUCLEOTIDE SEQUENCE [LARGE SCALE GENOMIC DNA]</scope>
    <source>
        <strain evidence="3 4">NJM0002</strain>
    </source>
</reference>
<feature type="compositionally biased region" description="Polar residues" evidence="2">
    <location>
        <begin position="277"/>
        <end position="286"/>
    </location>
</feature>
<feature type="coiled-coil region" evidence="1">
    <location>
        <begin position="26"/>
        <end position="74"/>
    </location>
</feature>
<keyword evidence="1" id="KW-0175">Coiled coil</keyword>
<feature type="region of interest" description="Disordered" evidence="2">
    <location>
        <begin position="273"/>
        <end position="301"/>
    </location>
</feature>
<dbReference type="AlphaFoldDB" id="A0A3R7CXD0"/>
<dbReference type="EMBL" id="QUSY01000814">
    <property type="protein sequence ID" value="RHY27235.1"/>
    <property type="molecule type" value="Genomic_DNA"/>
</dbReference>
<organism evidence="3 4">
    <name type="scientific">Aphanomyces invadans</name>
    <dbReference type="NCBI Taxonomy" id="157072"/>
    <lineage>
        <taxon>Eukaryota</taxon>
        <taxon>Sar</taxon>
        <taxon>Stramenopiles</taxon>
        <taxon>Oomycota</taxon>
        <taxon>Saprolegniomycetes</taxon>
        <taxon>Saprolegniales</taxon>
        <taxon>Verrucalvaceae</taxon>
        <taxon>Aphanomyces</taxon>
    </lineage>
</organism>
<sequence length="316" mass="35559">MDETEAVKALLTAQTMEALEQSHAAKEHLLHQLANARTDLKKAQDMCRWQVAQLDEKEQVIVGLTQKLESMQRSTVCGDQVAKAMPKGGGDGAGSRNVNQDPAMRQSNLKISYLEAENQAHRSQIKELKVKLQGYTSSAHAAAKLATAEATLMKTRGELAEKGSRLQALQAEYDKIFTALQRESDKKREHAAAVPETVSDHDANRIANENQYVDTGRFYRSKLDHQAAEILALRKQIKKMLTQQHQTYFDHSLHKKEHMRLLTRYAELKRLGDMGSGATTNQQLHHASSVPALHTQRPDVDNIKQLQYIPPQRSPW</sequence>
<evidence type="ECO:0000256" key="2">
    <source>
        <dbReference type="SAM" id="MobiDB-lite"/>
    </source>
</evidence>
<evidence type="ECO:0000313" key="3">
    <source>
        <dbReference type="EMBL" id="RHY27235.1"/>
    </source>
</evidence>
<feature type="coiled-coil region" evidence="1">
    <location>
        <begin position="111"/>
        <end position="172"/>
    </location>
</feature>
<protein>
    <submittedName>
        <fullName evidence="3">Uncharacterized protein</fullName>
    </submittedName>
</protein>
<evidence type="ECO:0000256" key="1">
    <source>
        <dbReference type="SAM" id="Coils"/>
    </source>
</evidence>
<proteinExistence type="predicted"/>
<name>A0A3R7CXD0_9STRA</name>
<accession>A0A3R7CXD0</accession>
<dbReference type="VEuPathDB" id="FungiDB:H310_03667"/>
<comment type="caution">
    <text evidence="3">The sequence shown here is derived from an EMBL/GenBank/DDBJ whole genome shotgun (WGS) entry which is preliminary data.</text>
</comment>
<dbReference type="Proteomes" id="UP000285060">
    <property type="component" value="Unassembled WGS sequence"/>
</dbReference>
<keyword evidence="4" id="KW-1185">Reference proteome</keyword>